<dbReference type="Gene3D" id="3.30.450.40">
    <property type="match status" value="1"/>
</dbReference>
<dbReference type="PANTHER" id="PTHR30136:SF34">
    <property type="entry name" value="TRANSCRIPTIONAL REGULATOR"/>
    <property type="match status" value="1"/>
</dbReference>
<accession>A0AAF0BKU3</accession>
<feature type="domain" description="HTH iclR-type" evidence="4">
    <location>
        <begin position="16"/>
        <end position="75"/>
    </location>
</feature>
<dbReference type="GO" id="GO:0003700">
    <property type="term" value="F:DNA-binding transcription factor activity"/>
    <property type="evidence" value="ECO:0007669"/>
    <property type="project" value="TreeGrafter"/>
</dbReference>
<organism evidence="6 7">
    <name type="scientific">Gimibacter soli</name>
    <dbReference type="NCBI Taxonomy" id="3024400"/>
    <lineage>
        <taxon>Bacteria</taxon>
        <taxon>Pseudomonadati</taxon>
        <taxon>Pseudomonadota</taxon>
        <taxon>Alphaproteobacteria</taxon>
        <taxon>Kordiimonadales</taxon>
        <taxon>Temperatibacteraceae</taxon>
        <taxon>Gimibacter</taxon>
    </lineage>
</organism>
<feature type="domain" description="IclR-ED" evidence="5">
    <location>
        <begin position="76"/>
        <end position="260"/>
    </location>
</feature>
<dbReference type="InterPro" id="IPR005471">
    <property type="entry name" value="Tscrpt_reg_IclR_N"/>
</dbReference>
<keyword evidence="1" id="KW-0805">Transcription regulation</keyword>
<dbReference type="GO" id="GO:0046278">
    <property type="term" value="P:3,4-dihydroxybenzoate metabolic process"/>
    <property type="evidence" value="ECO:0007669"/>
    <property type="project" value="InterPro"/>
</dbReference>
<keyword evidence="3" id="KW-0804">Transcription</keyword>
<dbReference type="SMART" id="SM00346">
    <property type="entry name" value="HTH_ICLR"/>
    <property type="match status" value="1"/>
</dbReference>
<evidence type="ECO:0000256" key="3">
    <source>
        <dbReference type="ARBA" id="ARBA00023163"/>
    </source>
</evidence>
<dbReference type="GO" id="GO:0003677">
    <property type="term" value="F:DNA binding"/>
    <property type="evidence" value="ECO:0007669"/>
    <property type="project" value="UniProtKB-KW"/>
</dbReference>
<dbReference type="Pfam" id="PF01614">
    <property type="entry name" value="IclR_C"/>
    <property type="match status" value="1"/>
</dbReference>
<protein>
    <submittedName>
        <fullName evidence="6">IclR family transcriptional regulator C-terminal domain-containing protein</fullName>
    </submittedName>
</protein>
<dbReference type="Pfam" id="PF09339">
    <property type="entry name" value="HTH_IclR"/>
    <property type="match status" value="1"/>
</dbReference>
<dbReference type="InterPro" id="IPR014757">
    <property type="entry name" value="Tscrpt_reg_IclR_C"/>
</dbReference>
<gene>
    <name evidence="6" type="ORF">PH603_02730</name>
</gene>
<dbReference type="EMBL" id="CP116805">
    <property type="protein sequence ID" value="WCL54674.1"/>
    <property type="molecule type" value="Genomic_DNA"/>
</dbReference>
<reference evidence="6" key="1">
    <citation type="submission" date="2023-01" db="EMBL/GenBank/DDBJ databases">
        <title>The genome sequence of Kordiimonadaceae bacterium 6D33.</title>
        <authorList>
            <person name="Liu Y."/>
        </authorList>
    </citation>
    <scope>NUCLEOTIDE SEQUENCE</scope>
    <source>
        <strain evidence="6">6D33</strain>
    </source>
</reference>
<dbReference type="AlphaFoldDB" id="A0AAF0BKU3"/>
<dbReference type="GO" id="GO:0045892">
    <property type="term" value="P:negative regulation of DNA-templated transcription"/>
    <property type="evidence" value="ECO:0007669"/>
    <property type="project" value="TreeGrafter"/>
</dbReference>
<evidence type="ECO:0000313" key="7">
    <source>
        <dbReference type="Proteomes" id="UP001217500"/>
    </source>
</evidence>
<evidence type="ECO:0000256" key="1">
    <source>
        <dbReference type="ARBA" id="ARBA00023015"/>
    </source>
</evidence>
<dbReference type="InterPro" id="IPR012794">
    <property type="entry name" value="PcaR_PcaU"/>
</dbReference>
<evidence type="ECO:0000259" key="4">
    <source>
        <dbReference type="PROSITE" id="PS51077"/>
    </source>
</evidence>
<dbReference type="KEGG" id="gso:PH603_02730"/>
<evidence type="ECO:0000256" key="2">
    <source>
        <dbReference type="ARBA" id="ARBA00023125"/>
    </source>
</evidence>
<dbReference type="InterPro" id="IPR050707">
    <property type="entry name" value="HTH_MetabolicPath_Reg"/>
</dbReference>
<dbReference type="RefSeq" id="WP_289504393.1">
    <property type="nucleotide sequence ID" value="NZ_CP116805.1"/>
</dbReference>
<keyword evidence="7" id="KW-1185">Reference proteome</keyword>
<proteinExistence type="predicted"/>
<dbReference type="SUPFAM" id="SSF46785">
    <property type="entry name" value="Winged helix' DNA-binding domain"/>
    <property type="match status" value="1"/>
</dbReference>
<dbReference type="InterPro" id="IPR036388">
    <property type="entry name" value="WH-like_DNA-bd_sf"/>
</dbReference>
<dbReference type="SUPFAM" id="SSF55781">
    <property type="entry name" value="GAF domain-like"/>
    <property type="match status" value="1"/>
</dbReference>
<dbReference type="InterPro" id="IPR036390">
    <property type="entry name" value="WH_DNA-bd_sf"/>
</dbReference>
<dbReference type="PROSITE" id="PS51077">
    <property type="entry name" value="HTH_ICLR"/>
    <property type="match status" value="1"/>
</dbReference>
<keyword evidence="2" id="KW-0238">DNA-binding</keyword>
<dbReference type="PANTHER" id="PTHR30136">
    <property type="entry name" value="HELIX-TURN-HELIX TRANSCRIPTIONAL REGULATOR, ICLR FAMILY"/>
    <property type="match status" value="1"/>
</dbReference>
<evidence type="ECO:0000259" key="5">
    <source>
        <dbReference type="PROSITE" id="PS51078"/>
    </source>
</evidence>
<dbReference type="GO" id="GO:0045893">
    <property type="term" value="P:positive regulation of DNA-templated transcription"/>
    <property type="evidence" value="ECO:0007669"/>
    <property type="project" value="InterPro"/>
</dbReference>
<dbReference type="InterPro" id="IPR029016">
    <property type="entry name" value="GAF-like_dom_sf"/>
</dbReference>
<dbReference type="Gene3D" id="1.10.10.10">
    <property type="entry name" value="Winged helix-like DNA-binding domain superfamily/Winged helix DNA-binding domain"/>
    <property type="match status" value="1"/>
</dbReference>
<dbReference type="Proteomes" id="UP001217500">
    <property type="component" value="Chromosome"/>
</dbReference>
<dbReference type="NCBIfam" id="TIGR02431">
    <property type="entry name" value="pcaR_pcaU"/>
    <property type="match status" value="1"/>
</dbReference>
<evidence type="ECO:0000313" key="6">
    <source>
        <dbReference type="EMBL" id="WCL54674.1"/>
    </source>
</evidence>
<name>A0AAF0BKU3_9PROT</name>
<sequence>MSEEMDKGFTDGPDYLQSLDRALMVIRAFNESAQMSQSELADATGLSRAVVRRVLLTLKYLGYARQSGRQFSLSPRILDLGFSYLSALPITEIALPFMEDLVRRVHESCSMSVLDGADIVYVQRVAARKVMAVTLGVGARLPAHCSSMGRVLLAGQPDAVLDEWLAGAEVRPRTDLTITDKVQLRQEIMKVRVQGYAYVQEELERGLCSLAVPVKDRSGRVQAALNFAMPYAEGTRERAVTTLVPALREASALIERSLAAIST</sequence>
<dbReference type="PROSITE" id="PS51078">
    <property type="entry name" value="ICLR_ED"/>
    <property type="match status" value="1"/>
</dbReference>